<proteinExistence type="predicted"/>
<dbReference type="PROSITE" id="PS50042">
    <property type="entry name" value="CNMP_BINDING_3"/>
    <property type="match status" value="1"/>
</dbReference>
<feature type="transmembrane region" description="Helical" evidence="2">
    <location>
        <begin position="349"/>
        <end position="374"/>
    </location>
</feature>
<gene>
    <name evidence="4" type="ORF">PSON_ATCC_30995.1.T0270128</name>
</gene>
<evidence type="ECO:0000259" key="3">
    <source>
        <dbReference type="PROSITE" id="PS50042"/>
    </source>
</evidence>
<accession>A0A8S1M657</accession>
<feature type="transmembrane region" description="Helical" evidence="2">
    <location>
        <begin position="279"/>
        <end position="297"/>
    </location>
</feature>
<sequence>MKIHPFKHKEKDDFETLHTWSSQRQFTEMGSQVVLTHMNSGFLQPIKNSNRKKRSKTVKNFIQLSSTTTISPTNSQRTDRKLYFSKLIRKIINAQHFIEELKNYADQLRSQNIRYTYKRRNFLPLFPDDVPYILWGLIINLCTDFAAILFPLQIAFDFEGVGSQIILIIQIIFWIDLLINFFICHVNKQLDLIYNFKDIAYHYLSSWFIFDLISVLPDFNQNGLKLLKLVRLFRFFLFERRVAYNQSLDLLKQQKAIKDELVVRNEYNLDLRLKKLMKIFLEMIVLNHLFACLWIWICRFNLGSDWLSHYNLNEKDEFTQLINAFYWAYQTITVIGYGDIEAHNTDEYLLVIIWMLIGVGYYSFTIGNITFILIQSNPNQEFDDQLLNLEDISINMPNWIQEDLFRYTKYNIQYNPFWGDDAKRILFELPQPLILYMTAAVHKEIFRTIPFMSNDINFSAAILPHCTIACYQQYETIYHIGQNANDFFFLIKGDVRLCDSNGESIISVMEGTCFGEIESIEYTQRCWSALALQDSIVIMCSAHFFSQYLLNESPQFFELQQMYKRRKIILFQQAKLKRQKQNKIRRGHAVNETQKLNRKNTLAQQLDNLKQKFDNRPYQSVQQDIMLQVVGQKQARIKIIREKFANAISKVKYYVQKSQKLKNISVDDPDYRIINSLVNNRIVNSTWSKQISKKFGKKLLSNFVKVCDDEELIKSFILKSKQESIDRIMRKKLVHIIRNIAKLQKKEKIDKNKIDLFYGKFHLQIYEEIKNEKLEERKKQKQKLESIKQENRIRTQIQSLNKYFKQLEKQQTSISMAIFEINQHEFEIDGLISELKQQLLLVKID</sequence>
<dbReference type="EMBL" id="CAJJDN010000027">
    <property type="protein sequence ID" value="CAD8070704.1"/>
    <property type="molecule type" value="Genomic_DNA"/>
</dbReference>
<dbReference type="InterPro" id="IPR000595">
    <property type="entry name" value="cNMP-bd_dom"/>
</dbReference>
<evidence type="ECO:0000313" key="4">
    <source>
        <dbReference type="EMBL" id="CAD8070704.1"/>
    </source>
</evidence>
<dbReference type="Pfam" id="PF07885">
    <property type="entry name" value="Ion_trans_2"/>
    <property type="match status" value="1"/>
</dbReference>
<keyword evidence="2" id="KW-0812">Transmembrane</keyword>
<dbReference type="AlphaFoldDB" id="A0A8S1M657"/>
<comment type="caution">
    <text evidence="4">The sequence shown here is derived from an EMBL/GenBank/DDBJ whole genome shotgun (WGS) entry which is preliminary data.</text>
</comment>
<feature type="transmembrane region" description="Helical" evidence="2">
    <location>
        <begin position="132"/>
        <end position="156"/>
    </location>
</feature>
<keyword evidence="5" id="KW-1185">Reference proteome</keyword>
<keyword evidence="1" id="KW-0175">Coiled coil</keyword>
<protein>
    <recommendedName>
        <fullName evidence="3">Cyclic nucleotide-binding domain-containing protein</fullName>
    </recommendedName>
</protein>
<feature type="domain" description="Cyclic nucleotide-binding" evidence="3">
    <location>
        <begin position="471"/>
        <end position="566"/>
    </location>
</feature>
<evidence type="ECO:0000256" key="1">
    <source>
        <dbReference type="SAM" id="Coils"/>
    </source>
</evidence>
<feature type="transmembrane region" description="Helical" evidence="2">
    <location>
        <begin position="162"/>
        <end position="183"/>
    </location>
</feature>
<dbReference type="PANTHER" id="PTHR47823">
    <property type="entry name" value="ION_TRANS DOMAIN-CONTAINING PROTEIN"/>
    <property type="match status" value="1"/>
</dbReference>
<dbReference type="InterPro" id="IPR013099">
    <property type="entry name" value="K_chnl_dom"/>
</dbReference>
<feature type="transmembrane region" description="Helical" evidence="2">
    <location>
        <begin position="317"/>
        <end position="337"/>
    </location>
</feature>
<keyword evidence="2" id="KW-0472">Membrane</keyword>
<feature type="coiled-coil region" evidence="1">
    <location>
        <begin position="763"/>
        <end position="791"/>
    </location>
</feature>
<dbReference type="CDD" id="cd00038">
    <property type="entry name" value="CAP_ED"/>
    <property type="match status" value="1"/>
</dbReference>
<reference evidence="4" key="1">
    <citation type="submission" date="2021-01" db="EMBL/GenBank/DDBJ databases">
        <authorList>
            <consortium name="Genoscope - CEA"/>
            <person name="William W."/>
        </authorList>
    </citation>
    <scope>NUCLEOTIDE SEQUENCE</scope>
</reference>
<dbReference type="OrthoDB" id="426293at2759"/>
<organism evidence="4 5">
    <name type="scientific">Paramecium sonneborni</name>
    <dbReference type="NCBI Taxonomy" id="65129"/>
    <lineage>
        <taxon>Eukaryota</taxon>
        <taxon>Sar</taxon>
        <taxon>Alveolata</taxon>
        <taxon>Ciliophora</taxon>
        <taxon>Intramacronucleata</taxon>
        <taxon>Oligohymenophorea</taxon>
        <taxon>Peniculida</taxon>
        <taxon>Parameciidae</taxon>
        <taxon>Paramecium</taxon>
    </lineage>
</organism>
<dbReference type="Proteomes" id="UP000692954">
    <property type="component" value="Unassembled WGS sequence"/>
</dbReference>
<evidence type="ECO:0000256" key="2">
    <source>
        <dbReference type="SAM" id="Phobius"/>
    </source>
</evidence>
<evidence type="ECO:0000313" key="5">
    <source>
        <dbReference type="Proteomes" id="UP000692954"/>
    </source>
</evidence>
<dbReference type="PANTHER" id="PTHR47823:SF9">
    <property type="entry name" value="CHROMOSOME UNDETERMINED SCAFFOLD_10, WHOLE GENOME SHOTGUN SEQUENCE"/>
    <property type="match status" value="1"/>
</dbReference>
<keyword evidence="2" id="KW-1133">Transmembrane helix</keyword>
<name>A0A8S1M657_9CILI</name>
<dbReference type="Pfam" id="PF00027">
    <property type="entry name" value="cNMP_binding"/>
    <property type="match status" value="1"/>
</dbReference>